<keyword evidence="6" id="KW-0145">Chemotaxis</keyword>
<evidence type="ECO:0000256" key="8">
    <source>
        <dbReference type="ARBA" id="ARBA00023136"/>
    </source>
</evidence>
<keyword evidence="5" id="KW-1003">Cell membrane</keyword>
<dbReference type="Proteomes" id="UP000202922">
    <property type="component" value="Unassembled WGS sequence"/>
</dbReference>
<proteinExistence type="inferred from homology"/>
<dbReference type="EMBL" id="FXYE01000002">
    <property type="protein sequence ID" value="SMX42995.1"/>
    <property type="molecule type" value="Genomic_DNA"/>
</dbReference>
<evidence type="ECO:0000256" key="11">
    <source>
        <dbReference type="SAM" id="MobiDB-lite"/>
    </source>
</evidence>
<keyword evidence="13" id="KW-0969">Cilium</keyword>
<evidence type="ECO:0000256" key="7">
    <source>
        <dbReference type="ARBA" id="ARBA00022779"/>
    </source>
</evidence>
<dbReference type="Gene3D" id="3.40.1550.10">
    <property type="entry name" value="CheC-like"/>
    <property type="match status" value="1"/>
</dbReference>
<keyword evidence="8" id="KW-0472">Membrane</keyword>
<dbReference type="PANTHER" id="PTHR30034:SF3">
    <property type="entry name" value="FLAGELLAR MOTOR SWITCH PROTEIN FLIM"/>
    <property type="match status" value="1"/>
</dbReference>
<dbReference type="AlphaFoldDB" id="A0A238KJI4"/>
<organism evidence="13 14">
    <name type="scientific">Actibacterium lipolyticum</name>
    <dbReference type="NCBI Taxonomy" id="1524263"/>
    <lineage>
        <taxon>Bacteria</taxon>
        <taxon>Pseudomonadati</taxon>
        <taxon>Pseudomonadota</taxon>
        <taxon>Alphaproteobacteria</taxon>
        <taxon>Rhodobacterales</taxon>
        <taxon>Roseobacteraceae</taxon>
        <taxon>Actibacterium</taxon>
    </lineage>
</organism>
<dbReference type="Gene3D" id="2.30.330.10">
    <property type="entry name" value="SpoA-like"/>
    <property type="match status" value="1"/>
</dbReference>
<reference evidence="14" key="1">
    <citation type="submission" date="2017-05" db="EMBL/GenBank/DDBJ databases">
        <authorList>
            <person name="Rodrigo-Torres L."/>
            <person name="Arahal R. D."/>
            <person name="Lucena T."/>
        </authorList>
    </citation>
    <scope>NUCLEOTIDE SEQUENCE [LARGE SCALE GENOMIC DNA]</scope>
    <source>
        <strain evidence="14">CECT 8621</strain>
    </source>
</reference>
<name>A0A238KJI4_9RHOB</name>
<dbReference type="GO" id="GO:0005886">
    <property type="term" value="C:plasma membrane"/>
    <property type="evidence" value="ECO:0007669"/>
    <property type="project" value="UniProtKB-SubCell"/>
</dbReference>
<dbReference type="InterPro" id="IPR036429">
    <property type="entry name" value="SpoA-like_sf"/>
</dbReference>
<evidence type="ECO:0000256" key="10">
    <source>
        <dbReference type="ARBA" id="ARBA00025044"/>
    </source>
</evidence>
<keyword evidence="9" id="KW-0975">Bacterial flagellum</keyword>
<dbReference type="GO" id="GO:0009425">
    <property type="term" value="C:bacterial-type flagellum basal body"/>
    <property type="evidence" value="ECO:0007669"/>
    <property type="project" value="UniProtKB-SubCell"/>
</dbReference>
<feature type="domain" description="Flagellar motor switch protein FliN-like C-terminal" evidence="12">
    <location>
        <begin position="218"/>
        <end position="285"/>
    </location>
</feature>
<dbReference type="GO" id="GO:0071978">
    <property type="term" value="P:bacterial-type flagellum-dependent swarming motility"/>
    <property type="evidence" value="ECO:0007669"/>
    <property type="project" value="TreeGrafter"/>
</dbReference>
<gene>
    <name evidence="13" type="ORF">COL8621_02171</name>
</gene>
<evidence type="ECO:0000256" key="9">
    <source>
        <dbReference type="ARBA" id="ARBA00023143"/>
    </source>
</evidence>
<evidence type="ECO:0000313" key="13">
    <source>
        <dbReference type="EMBL" id="SMX42995.1"/>
    </source>
</evidence>
<dbReference type="GO" id="GO:0050918">
    <property type="term" value="P:positive chemotaxis"/>
    <property type="evidence" value="ECO:0007669"/>
    <property type="project" value="TreeGrafter"/>
</dbReference>
<evidence type="ECO:0000259" key="12">
    <source>
        <dbReference type="Pfam" id="PF01052"/>
    </source>
</evidence>
<accession>A0A238KJI4</accession>
<sequence length="311" mass="32815">MLDEPQPSVLKRKLSVGQSAPVAPGVDLRSFRASFPRAAQKDLGLRVSVTEAADSFVDLDGLDGLVDGHDFVGLLVGPNGRAGLVVLSVSLLGAVVGQRMTGQVPPPSGERKPTRIDAEMARGCIDRALAEFETAFDGVGNAGWAKGFRYDGYIADTRLIRFSLPEARFRVLRLTLDIADGTRSGTITLALPEVAAQKSAPAKAGADTDWAGAMRSNVMVAEVQVDAVLARLKLPLRQLMNLQVGQVLHLPNQALSAVRLEASEGTVVATGRLGQSRGDRAVRIELGAPPIEKGAPEKDAPVISTDIAVSQ</sequence>
<comment type="function">
    <text evidence="10">FliM is one of three proteins (FliG, FliN, FliM) that forms the rotor-mounted switch complex (C ring), located at the base of the basal body. This complex interacts with the CheY and CheZ chemotaxis proteins, in addition to contacting components of the motor that determine the direction of flagellar rotation.</text>
</comment>
<comment type="similarity">
    <text evidence="3">Belongs to the FliM family.</text>
</comment>
<evidence type="ECO:0000313" key="14">
    <source>
        <dbReference type="Proteomes" id="UP000202922"/>
    </source>
</evidence>
<dbReference type="PANTHER" id="PTHR30034">
    <property type="entry name" value="FLAGELLAR MOTOR SWITCH PROTEIN FLIM"/>
    <property type="match status" value="1"/>
</dbReference>
<keyword evidence="13" id="KW-0966">Cell projection</keyword>
<dbReference type="SUPFAM" id="SSF101801">
    <property type="entry name" value="Surface presentation of antigens (SPOA)"/>
    <property type="match status" value="1"/>
</dbReference>
<evidence type="ECO:0000256" key="3">
    <source>
        <dbReference type="ARBA" id="ARBA00011049"/>
    </source>
</evidence>
<evidence type="ECO:0000256" key="5">
    <source>
        <dbReference type="ARBA" id="ARBA00022475"/>
    </source>
</evidence>
<dbReference type="InterPro" id="IPR028976">
    <property type="entry name" value="CheC-like_sf"/>
</dbReference>
<keyword evidence="7" id="KW-0283">Flagellar rotation</keyword>
<evidence type="ECO:0000256" key="1">
    <source>
        <dbReference type="ARBA" id="ARBA00004117"/>
    </source>
</evidence>
<dbReference type="RefSeq" id="WP_093967356.1">
    <property type="nucleotide sequence ID" value="NZ_FXYE01000002.1"/>
</dbReference>
<protein>
    <recommendedName>
        <fullName evidence="4">Flagellar motor switch protein FliM</fullName>
    </recommendedName>
</protein>
<evidence type="ECO:0000256" key="6">
    <source>
        <dbReference type="ARBA" id="ARBA00022500"/>
    </source>
</evidence>
<evidence type="ECO:0000256" key="4">
    <source>
        <dbReference type="ARBA" id="ARBA00021898"/>
    </source>
</evidence>
<dbReference type="OrthoDB" id="7824563at2"/>
<keyword evidence="13" id="KW-0282">Flagellum</keyword>
<evidence type="ECO:0000256" key="2">
    <source>
        <dbReference type="ARBA" id="ARBA00004202"/>
    </source>
</evidence>
<comment type="subcellular location">
    <subcellularLocation>
        <location evidence="1">Bacterial flagellum basal body</location>
    </subcellularLocation>
    <subcellularLocation>
        <location evidence="2">Cell membrane</location>
        <topology evidence="2">Peripheral membrane protein</topology>
    </subcellularLocation>
</comment>
<keyword evidence="14" id="KW-1185">Reference proteome</keyword>
<feature type="region of interest" description="Disordered" evidence="11">
    <location>
        <begin position="291"/>
        <end position="311"/>
    </location>
</feature>
<dbReference type="InterPro" id="IPR001543">
    <property type="entry name" value="FliN-like_C"/>
</dbReference>
<dbReference type="Pfam" id="PF01052">
    <property type="entry name" value="FliMN_C"/>
    <property type="match status" value="1"/>
</dbReference>